<reference evidence="3 4" key="1">
    <citation type="submission" date="2019-02" db="EMBL/GenBank/DDBJ databases">
        <title>Deep-cultivation of Planctomycetes and their phenomic and genomic characterization uncovers novel biology.</title>
        <authorList>
            <person name="Wiegand S."/>
            <person name="Jogler M."/>
            <person name="Boedeker C."/>
            <person name="Pinto D."/>
            <person name="Vollmers J."/>
            <person name="Rivas-Marin E."/>
            <person name="Kohn T."/>
            <person name="Peeters S.H."/>
            <person name="Heuer A."/>
            <person name="Rast P."/>
            <person name="Oberbeckmann S."/>
            <person name="Bunk B."/>
            <person name="Jeske O."/>
            <person name="Meyerdierks A."/>
            <person name="Storesund J.E."/>
            <person name="Kallscheuer N."/>
            <person name="Luecker S."/>
            <person name="Lage O.M."/>
            <person name="Pohl T."/>
            <person name="Merkel B.J."/>
            <person name="Hornburger P."/>
            <person name="Mueller R.-W."/>
            <person name="Bruemmer F."/>
            <person name="Labrenz M."/>
            <person name="Spormann A.M."/>
            <person name="Op Den Camp H."/>
            <person name="Overmann J."/>
            <person name="Amann R."/>
            <person name="Jetten M.S.M."/>
            <person name="Mascher T."/>
            <person name="Medema M.H."/>
            <person name="Devos D.P."/>
            <person name="Kaster A.-K."/>
            <person name="Ovreas L."/>
            <person name="Rohde M."/>
            <person name="Galperin M.Y."/>
            <person name="Jogler C."/>
        </authorList>
    </citation>
    <scope>NUCLEOTIDE SEQUENCE [LARGE SCALE GENOMIC DNA]</scope>
    <source>
        <strain evidence="3 4">Pan54</strain>
    </source>
</reference>
<dbReference type="OrthoDB" id="9799538at2"/>
<keyword evidence="4" id="KW-1185">Reference proteome</keyword>
<evidence type="ECO:0000256" key="2">
    <source>
        <dbReference type="SAM" id="SignalP"/>
    </source>
</evidence>
<comment type="caution">
    <text evidence="3">The sequence shown here is derived from an EMBL/GenBank/DDBJ whole genome shotgun (WGS) entry which is preliminary data.</text>
</comment>
<dbReference type="EMBL" id="SJPG01000001">
    <property type="protein sequence ID" value="TWT60504.1"/>
    <property type="molecule type" value="Genomic_DNA"/>
</dbReference>
<evidence type="ECO:0008006" key="5">
    <source>
        <dbReference type="Google" id="ProtNLM"/>
    </source>
</evidence>
<dbReference type="RefSeq" id="WP_146502620.1">
    <property type="nucleotide sequence ID" value="NZ_SJPG01000001.1"/>
</dbReference>
<name>A0A5C5XCL6_9PLAN</name>
<gene>
    <name evidence="3" type="ORF">Pan54_12180</name>
</gene>
<dbReference type="AlphaFoldDB" id="A0A5C5XCL6"/>
<dbReference type="PROSITE" id="PS51257">
    <property type="entry name" value="PROKAR_LIPOPROTEIN"/>
    <property type="match status" value="1"/>
</dbReference>
<accession>A0A5C5XCL6</accession>
<organism evidence="3 4">
    <name type="scientific">Rubinisphaera italica</name>
    <dbReference type="NCBI Taxonomy" id="2527969"/>
    <lineage>
        <taxon>Bacteria</taxon>
        <taxon>Pseudomonadati</taxon>
        <taxon>Planctomycetota</taxon>
        <taxon>Planctomycetia</taxon>
        <taxon>Planctomycetales</taxon>
        <taxon>Planctomycetaceae</taxon>
        <taxon>Rubinisphaera</taxon>
    </lineage>
</organism>
<feature type="chain" id="PRO_5023072756" description="YHS domain protein" evidence="2">
    <location>
        <begin position="21"/>
        <end position="117"/>
    </location>
</feature>
<proteinExistence type="predicted"/>
<protein>
    <recommendedName>
        <fullName evidence="5">YHS domain protein</fullName>
    </recommendedName>
</protein>
<sequence precursor="true">MRSSIFLMILSTAVIGCTQADTPPTNPPAGDSTMGEHDHDDHDHGMEMSGFKTANEYCPIMGGKVTAEGGMTEWNGKTIGFCCDGCDEKWEALSDEEKAAKLAAAQEKEHKDADTAS</sequence>
<feature type="compositionally biased region" description="Basic and acidic residues" evidence="1">
    <location>
        <begin position="34"/>
        <end position="46"/>
    </location>
</feature>
<keyword evidence="2" id="KW-0732">Signal</keyword>
<evidence type="ECO:0000313" key="4">
    <source>
        <dbReference type="Proteomes" id="UP000316095"/>
    </source>
</evidence>
<evidence type="ECO:0000256" key="1">
    <source>
        <dbReference type="SAM" id="MobiDB-lite"/>
    </source>
</evidence>
<evidence type="ECO:0000313" key="3">
    <source>
        <dbReference type="EMBL" id="TWT60504.1"/>
    </source>
</evidence>
<feature type="region of interest" description="Disordered" evidence="1">
    <location>
        <begin position="19"/>
        <end position="48"/>
    </location>
</feature>
<feature type="signal peptide" evidence="2">
    <location>
        <begin position="1"/>
        <end position="20"/>
    </location>
</feature>
<dbReference type="Proteomes" id="UP000316095">
    <property type="component" value="Unassembled WGS sequence"/>
</dbReference>